<organism evidence="1 2">
    <name type="scientific">Reticulomyxa filosa</name>
    <dbReference type="NCBI Taxonomy" id="46433"/>
    <lineage>
        <taxon>Eukaryota</taxon>
        <taxon>Sar</taxon>
        <taxon>Rhizaria</taxon>
        <taxon>Retaria</taxon>
        <taxon>Foraminifera</taxon>
        <taxon>Monothalamids</taxon>
        <taxon>Reticulomyxidae</taxon>
        <taxon>Reticulomyxa</taxon>
    </lineage>
</organism>
<keyword evidence="2" id="KW-1185">Reference proteome</keyword>
<dbReference type="Proteomes" id="UP000023152">
    <property type="component" value="Unassembled WGS sequence"/>
</dbReference>
<accession>X6NG79</accession>
<proteinExistence type="predicted"/>
<dbReference type="EMBL" id="ASPP01008623">
    <property type="protein sequence ID" value="ETO25335.1"/>
    <property type="molecule type" value="Genomic_DNA"/>
</dbReference>
<protein>
    <submittedName>
        <fullName evidence="1">Uncharacterized protein</fullName>
    </submittedName>
</protein>
<evidence type="ECO:0000313" key="2">
    <source>
        <dbReference type="Proteomes" id="UP000023152"/>
    </source>
</evidence>
<comment type="caution">
    <text evidence="1">The sequence shown here is derived from an EMBL/GenBank/DDBJ whole genome shotgun (WGS) entry which is preliminary data.</text>
</comment>
<gene>
    <name evidence="1" type="ORF">RFI_11805</name>
</gene>
<name>X6NG79_RETFI</name>
<evidence type="ECO:0000313" key="1">
    <source>
        <dbReference type="EMBL" id="ETO25335.1"/>
    </source>
</evidence>
<reference evidence="1 2" key="1">
    <citation type="journal article" date="2013" name="Curr. Biol.">
        <title>The Genome of the Foraminiferan Reticulomyxa filosa.</title>
        <authorList>
            <person name="Glockner G."/>
            <person name="Hulsmann N."/>
            <person name="Schleicher M."/>
            <person name="Noegel A.A."/>
            <person name="Eichinger L."/>
            <person name="Gallinger C."/>
            <person name="Pawlowski J."/>
            <person name="Sierra R."/>
            <person name="Euteneuer U."/>
            <person name="Pillet L."/>
            <person name="Moustafa A."/>
            <person name="Platzer M."/>
            <person name="Groth M."/>
            <person name="Szafranski K."/>
            <person name="Schliwa M."/>
        </authorList>
    </citation>
    <scope>NUCLEOTIDE SEQUENCE [LARGE SCALE GENOMIC DNA]</scope>
</reference>
<sequence length="204" mass="23816">MILNDFIDYSILLRMYFGTDSFSNTAAAKVLWIDEEYEVTDGKLGTDTQSKYFFTGLFDRNGKLKRFVVNQVARNEVLTYRKYTFIYFSWRLSLLEHGNYVLMDRVQNTLSQHRVIVILRSGPVIYPYASLQAAEKQFEATPVYQTVVLMYNDKILKKRNDQNLCWSIAVGNVLVELIDNFYSEELYKGKNLQKYSLATVMKIA</sequence>
<dbReference type="AlphaFoldDB" id="X6NG79"/>